<reference evidence="2 3" key="1">
    <citation type="submission" date="2021-01" db="EMBL/GenBank/DDBJ databases">
        <title>Whole genome shotgun sequence of Catellatospora chokoriensis NBRC 107358.</title>
        <authorList>
            <person name="Komaki H."/>
            <person name="Tamura T."/>
        </authorList>
    </citation>
    <scope>NUCLEOTIDE SEQUENCE [LARGE SCALE GENOMIC DNA]</scope>
    <source>
        <strain evidence="2 3">NBRC 107358</strain>
    </source>
</reference>
<comment type="caution">
    <text evidence="2">The sequence shown here is derived from an EMBL/GenBank/DDBJ whole genome shotgun (WGS) entry which is preliminary data.</text>
</comment>
<keyword evidence="1" id="KW-1133">Transmembrane helix</keyword>
<organism evidence="2 3">
    <name type="scientific">Catellatospora chokoriensis</name>
    <dbReference type="NCBI Taxonomy" id="310353"/>
    <lineage>
        <taxon>Bacteria</taxon>
        <taxon>Bacillati</taxon>
        <taxon>Actinomycetota</taxon>
        <taxon>Actinomycetes</taxon>
        <taxon>Micromonosporales</taxon>
        <taxon>Micromonosporaceae</taxon>
        <taxon>Catellatospora</taxon>
    </lineage>
</organism>
<proteinExistence type="predicted"/>
<keyword evidence="1" id="KW-0812">Transmembrane</keyword>
<evidence type="ECO:0000313" key="2">
    <source>
        <dbReference type="EMBL" id="GIF87354.1"/>
    </source>
</evidence>
<evidence type="ECO:0000256" key="1">
    <source>
        <dbReference type="SAM" id="Phobius"/>
    </source>
</evidence>
<dbReference type="EMBL" id="BONG01000003">
    <property type="protein sequence ID" value="GIF87354.1"/>
    <property type="molecule type" value="Genomic_DNA"/>
</dbReference>
<name>A0A8J3K2K0_9ACTN</name>
<accession>A0A8J3K2K0</accession>
<keyword evidence="3" id="KW-1185">Reference proteome</keyword>
<dbReference type="AlphaFoldDB" id="A0A8J3K2K0"/>
<dbReference type="RefSeq" id="WP_191844309.1">
    <property type="nucleotide sequence ID" value="NZ_BAAALB010000054.1"/>
</dbReference>
<protein>
    <submittedName>
        <fullName evidence="2">Uncharacterized protein</fullName>
    </submittedName>
</protein>
<keyword evidence="1" id="KW-0472">Membrane</keyword>
<sequence>MSERELIEGLARLAEPVVPGDDPYGRLMRRRRRRRMFAGGFSTLAAGVVAWLLAGSLAPAGTALPEVVNPSDRPPVGVLHRSEPLTPWIRRLIESPTRGSLAADTGFLQEMAERLRQRDVDVVPDGTVKILFAGDIGAARLIVAARYDAAEQVGIAVYDERGATPEQLAQAGTKQRDNGSMVSVYPLEPYVGVSFANTAVPWGAGVEVALAPAGCRIAVATMASPRTWHDEPGGDHVSDVNPTMLHRVTCDGVVHQLDVAGSGGLGEHNVRPVTDEEVAAAVAAARGEVDPVQAGVLVRRQGSTTGLIGPPRLLYTGRMPGAAADADRFSLLASPSADGIWNLMAETDLGGFGFRTDVDLDRPGAVLAFEPWWLGPESGETRILVLAPREAVAVRTLDAAGRVTGTVDLADGVGAVPKPGKATLRLQAVDAAGAIVGTGVGVVGSFDAPLEELSVRNWS</sequence>
<feature type="transmembrane region" description="Helical" evidence="1">
    <location>
        <begin position="36"/>
        <end position="54"/>
    </location>
</feature>
<dbReference type="Proteomes" id="UP000619293">
    <property type="component" value="Unassembled WGS sequence"/>
</dbReference>
<gene>
    <name evidence="2" type="ORF">Cch02nite_07980</name>
</gene>
<evidence type="ECO:0000313" key="3">
    <source>
        <dbReference type="Proteomes" id="UP000619293"/>
    </source>
</evidence>